<name>A0A0F3MPJ3_9RICK</name>
<keyword evidence="6 7" id="KW-0687">Ribonucleoprotein</keyword>
<proteinExistence type="inferred from homology"/>
<dbReference type="InterPro" id="IPR023798">
    <property type="entry name" value="Ribosomal_uS7_dom"/>
</dbReference>
<dbReference type="STRING" id="1359168.OCHUTO_0438"/>
<accession>A0A0F3MPJ3</accession>
<dbReference type="Pfam" id="PF00177">
    <property type="entry name" value="Ribosomal_S7"/>
    <property type="match status" value="1"/>
</dbReference>
<comment type="function">
    <text evidence="7">One of the primary rRNA binding proteins, it binds directly to 16S rRNA where it nucleates assembly of the head domain of the 30S subunit. Is located at the subunit interface close to the decoding center, probably blocks exit of the E-site tRNA.</text>
</comment>
<dbReference type="Proteomes" id="UP000033616">
    <property type="component" value="Unassembled WGS sequence"/>
</dbReference>
<keyword evidence="10" id="KW-1185">Reference proteome</keyword>
<dbReference type="CDD" id="cd14869">
    <property type="entry name" value="uS7_Bacteria"/>
    <property type="match status" value="1"/>
</dbReference>
<evidence type="ECO:0000256" key="1">
    <source>
        <dbReference type="ARBA" id="ARBA00007151"/>
    </source>
</evidence>
<evidence type="ECO:0000256" key="2">
    <source>
        <dbReference type="ARBA" id="ARBA00022555"/>
    </source>
</evidence>
<gene>
    <name evidence="7 9" type="primary">rpsG</name>
    <name evidence="9" type="ORF">OCHUTO_0438</name>
</gene>
<reference evidence="9 10" key="1">
    <citation type="submission" date="2015-02" db="EMBL/GenBank/DDBJ databases">
        <title>Genome Sequencing of Rickettsiales.</title>
        <authorList>
            <person name="Daugherty S.C."/>
            <person name="Su Q."/>
            <person name="Abolude K."/>
            <person name="Beier-Sexton M."/>
            <person name="Carlyon J.A."/>
            <person name="Carter R."/>
            <person name="Day N.P."/>
            <person name="Dumler S.J."/>
            <person name="Dyachenko V."/>
            <person name="Godinez A."/>
            <person name="Kurtti T.J."/>
            <person name="Lichay M."/>
            <person name="Mullins K.E."/>
            <person name="Ott S."/>
            <person name="Pappas-Brown V."/>
            <person name="Paris D.H."/>
            <person name="Patel P."/>
            <person name="Richards A.L."/>
            <person name="Sadzewicz L."/>
            <person name="Sears K."/>
            <person name="Seidman D."/>
            <person name="Sengamalay N."/>
            <person name="Stenos J."/>
            <person name="Tallon L.J."/>
            <person name="Vincent G."/>
            <person name="Fraser C.M."/>
            <person name="Munderloh U."/>
            <person name="Dunning-Hotopp J.C."/>
        </authorList>
    </citation>
    <scope>NUCLEOTIDE SEQUENCE [LARGE SCALE GENOMIC DNA]</scope>
    <source>
        <strain evidence="9 10">Fuller</strain>
    </source>
</reference>
<evidence type="ECO:0000256" key="4">
    <source>
        <dbReference type="ARBA" id="ARBA00022884"/>
    </source>
</evidence>
<dbReference type="RefSeq" id="WP_045797158.1">
    <property type="nucleotide sequence ID" value="NZ_LANP01000008.1"/>
</dbReference>
<organism evidence="9 10">
    <name type="scientific">Orientia chuto str. Dubai</name>
    <dbReference type="NCBI Taxonomy" id="1359168"/>
    <lineage>
        <taxon>Bacteria</taxon>
        <taxon>Pseudomonadati</taxon>
        <taxon>Pseudomonadota</taxon>
        <taxon>Alphaproteobacteria</taxon>
        <taxon>Rickettsiales</taxon>
        <taxon>Rickettsiaceae</taxon>
        <taxon>Rickettsieae</taxon>
        <taxon>Orientia</taxon>
    </lineage>
</organism>
<keyword evidence="3 7" id="KW-0699">rRNA-binding</keyword>
<dbReference type="GO" id="GO:0015935">
    <property type="term" value="C:small ribosomal subunit"/>
    <property type="evidence" value="ECO:0007669"/>
    <property type="project" value="InterPro"/>
</dbReference>
<comment type="caution">
    <text evidence="9">The sequence shown here is derived from an EMBL/GenBank/DDBJ whole genome shotgun (WGS) entry which is preliminary data.</text>
</comment>
<dbReference type="EMBL" id="LANP01000008">
    <property type="protein sequence ID" value="KJV56534.1"/>
    <property type="molecule type" value="Genomic_DNA"/>
</dbReference>
<comment type="subunit">
    <text evidence="7">Part of the 30S ribosomal subunit. Contacts proteins S9 and S11.</text>
</comment>
<evidence type="ECO:0000313" key="10">
    <source>
        <dbReference type="Proteomes" id="UP000033616"/>
    </source>
</evidence>
<dbReference type="PATRIC" id="fig|1359168.3.peg.1204"/>
<dbReference type="PANTHER" id="PTHR11205">
    <property type="entry name" value="RIBOSOMAL PROTEIN S7"/>
    <property type="match status" value="1"/>
</dbReference>
<evidence type="ECO:0000256" key="7">
    <source>
        <dbReference type="HAMAP-Rule" id="MF_00480"/>
    </source>
</evidence>
<keyword evidence="5 7" id="KW-0689">Ribosomal protein</keyword>
<dbReference type="Gene3D" id="1.10.455.10">
    <property type="entry name" value="Ribosomal protein S7 domain"/>
    <property type="match status" value="1"/>
</dbReference>
<evidence type="ECO:0000256" key="6">
    <source>
        <dbReference type="ARBA" id="ARBA00023274"/>
    </source>
</evidence>
<dbReference type="GO" id="GO:0006412">
    <property type="term" value="P:translation"/>
    <property type="evidence" value="ECO:0007669"/>
    <property type="project" value="UniProtKB-UniRule"/>
</dbReference>
<keyword evidence="4 7" id="KW-0694">RNA-binding</keyword>
<evidence type="ECO:0000259" key="8">
    <source>
        <dbReference type="Pfam" id="PF00177"/>
    </source>
</evidence>
<dbReference type="InterPro" id="IPR005717">
    <property type="entry name" value="Ribosomal_uS7_bac/org-type"/>
</dbReference>
<dbReference type="InterPro" id="IPR036823">
    <property type="entry name" value="Ribosomal_uS7_dom_sf"/>
</dbReference>
<evidence type="ECO:0000256" key="5">
    <source>
        <dbReference type="ARBA" id="ARBA00022980"/>
    </source>
</evidence>
<dbReference type="HAMAP" id="MF_00480_B">
    <property type="entry name" value="Ribosomal_uS7_B"/>
    <property type="match status" value="1"/>
</dbReference>
<dbReference type="SUPFAM" id="SSF47973">
    <property type="entry name" value="Ribosomal protein S7"/>
    <property type="match status" value="1"/>
</dbReference>
<dbReference type="GO" id="GO:0000049">
    <property type="term" value="F:tRNA binding"/>
    <property type="evidence" value="ECO:0007669"/>
    <property type="project" value="UniProtKB-UniRule"/>
</dbReference>
<evidence type="ECO:0000313" key="9">
    <source>
        <dbReference type="EMBL" id="KJV56534.1"/>
    </source>
</evidence>
<sequence length="171" mass="19619">MSRRSTEIKRRLLPSYQNMSAGTDNQRMLVGKFINKLIRNGNKELIEKMLNKIIQYIQQKYKTDGYEMLEVACNNVKPSLQVESLRLGGATYQVPSPVSESRSYTLAIKWIINAAANRTFEKHTWQKIAEELYEASNGRGGAIKKKDDNHKMAEANQAFAHLITRRRSRGN</sequence>
<dbReference type="NCBIfam" id="TIGR01029">
    <property type="entry name" value="rpsG_bact"/>
    <property type="match status" value="1"/>
</dbReference>
<dbReference type="GO" id="GO:0003735">
    <property type="term" value="F:structural constituent of ribosome"/>
    <property type="evidence" value="ECO:0007669"/>
    <property type="project" value="InterPro"/>
</dbReference>
<comment type="similarity">
    <text evidence="1 7">Belongs to the universal ribosomal protein uS7 family.</text>
</comment>
<dbReference type="GO" id="GO:0019843">
    <property type="term" value="F:rRNA binding"/>
    <property type="evidence" value="ECO:0007669"/>
    <property type="project" value="UniProtKB-UniRule"/>
</dbReference>
<feature type="domain" description="Small ribosomal subunit protein uS7" evidence="8">
    <location>
        <begin position="4"/>
        <end position="157"/>
    </location>
</feature>
<protein>
    <recommendedName>
        <fullName evidence="7">Small ribosomal subunit protein uS7</fullName>
    </recommendedName>
</protein>
<dbReference type="OrthoDB" id="9807653at2"/>
<dbReference type="PIRSF" id="PIRSF002122">
    <property type="entry name" value="RPS7p_RPS7a_RPS5e_RPS7o"/>
    <property type="match status" value="1"/>
</dbReference>
<dbReference type="AlphaFoldDB" id="A0A0F3MPJ3"/>
<evidence type="ECO:0000256" key="3">
    <source>
        <dbReference type="ARBA" id="ARBA00022730"/>
    </source>
</evidence>
<keyword evidence="2 7" id="KW-0820">tRNA-binding</keyword>
<dbReference type="InterPro" id="IPR000235">
    <property type="entry name" value="Ribosomal_uS7"/>
</dbReference>